<feature type="compositionally biased region" description="Basic and acidic residues" evidence="2">
    <location>
        <begin position="407"/>
        <end position="416"/>
    </location>
</feature>
<dbReference type="PANTHER" id="PTHR12221:SF6">
    <property type="entry name" value="PESCADILLO HOMOLOG"/>
    <property type="match status" value="1"/>
</dbReference>
<feature type="region of interest" description="Disordered" evidence="2">
    <location>
        <begin position="302"/>
        <end position="443"/>
    </location>
</feature>
<comment type="caution">
    <text evidence="3">The sequence shown here is derived from an EMBL/GenBank/DDBJ whole genome shotgun (WGS) entry which is preliminary data.</text>
</comment>
<dbReference type="GO" id="GO:0043021">
    <property type="term" value="F:ribonucleoprotein complex binding"/>
    <property type="evidence" value="ECO:0007669"/>
    <property type="project" value="UniProtKB-UniRule"/>
</dbReference>
<dbReference type="InterPro" id="IPR036420">
    <property type="entry name" value="BRCT_dom_sf"/>
</dbReference>
<dbReference type="OrthoDB" id="10264910at2759"/>
<name>A0A2C6KGK8_9APIC</name>
<dbReference type="RefSeq" id="XP_067924848.1">
    <property type="nucleotide sequence ID" value="XM_068063175.1"/>
</dbReference>
<comment type="subcellular location">
    <subcellularLocation>
        <location evidence="1">Nucleus</location>
        <location evidence="1">Nucleolus</location>
    </subcellularLocation>
    <subcellularLocation>
        <location evidence="1">Nucleus</location>
        <location evidence="1">Nucleoplasm</location>
    </subcellularLocation>
</comment>
<feature type="region of interest" description="Disordered" evidence="2">
    <location>
        <begin position="730"/>
        <end position="762"/>
    </location>
</feature>
<dbReference type="SUPFAM" id="SSF52113">
    <property type="entry name" value="BRCT domain"/>
    <property type="match status" value="1"/>
</dbReference>
<keyword evidence="1" id="KW-0698">rRNA processing</keyword>
<protein>
    <recommendedName>
        <fullName evidence="1">Pescadillo homolog</fullName>
    </recommendedName>
</protein>
<dbReference type="Proteomes" id="UP000221165">
    <property type="component" value="Unassembled WGS sequence"/>
</dbReference>
<feature type="compositionally biased region" description="Acidic residues" evidence="2">
    <location>
        <begin position="390"/>
        <end position="406"/>
    </location>
</feature>
<dbReference type="GO" id="GO:0030687">
    <property type="term" value="C:preribosome, large subunit precursor"/>
    <property type="evidence" value="ECO:0007669"/>
    <property type="project" value="UniProtKB-UniRule"/>
</dbReference>
<evidence type="ECO:0000313" key="3">
    <source>
        <dbReference type="EMBL" id="PHJ23171.1"/>
    </source>
</evidence>
<dbReference type="HAMAP" id="MF_03028">
    <property type="entry name" value="Pescadillo"/>
    <property type="match status" value="1"/>
</dbReference>
<feature type="region of interest" description="Disordered" evidence="2">
    <location>
        <begin position="648"/>
        <end position="677"/>
    </location>
</feature>
<accession>A0A2C6KGK8</accession>
<feature type="compositionally biased region" description="Basic and acidic residues" evidence="2">
    <location>
        <begin position="305"/>
        <end position="317"/>
    </location>
</feature>
<comment type="function">
    <text evidence="1">Required for maturation of ribosomal RNAs and formation of the large ribosomal subunit.</text>
</comment>
<dbReference type="Pfam" id="PF06732">
    <property type="entry name" value="Pescadillo_N"/>
    <property type="match status" value="1"/>
</dbReference>
<keyword evidence="4" id="KW-1185">Reference proteome</keyword>
<dbReference type="Gene3D" id="3.40.50.10190">
    <property type="entry name" value="BRCT domain"/>
    <property type="match status" value="1"/>
</dbReference>
<dbReference type="GO" id="GO:0005654">
    <property type="term" value="C:nucleoplasm"/>
    <property type="evidence" value="ECO:0007669"/>
    <property type="project" value="UniProtKB-SubCell"/>
</dbReference>
<keyword evidence="1" id="KW-0690">Ribosome biogenesis</keyword>
<dbReference type="GO" id="GO:0000466">
    <property type="term" value="P:maturation of 5.8S rRNA from tricistronic rRNA transcript (SSU-rRNA, 5.8S rRNA, LSU-rRNA)"/>
    <property type="evidence" value="ECO:0007669"/>
    <property type="project" value="UniProtKB-UniRule"/>
</dbReference>
<comment type="similarity">
    <text evidence="1">Belongs to the pescadillo family.</text>
</comment>
<dbReference type="GO" id="GO:0003723">
    <property type="term" value="F:RNA binding"/>
    <property type="evidence" value="ECO:0007669"/>
    <property type="project" value="TreeGrafter"/>
</dbReference>
<dbReference type="InterPro" id="IPR010613">
    <property type="entry name" value="PES"/>
</dbReference>
<dbReference type="VEuPathDB" id="ToxoDB:CSUI_002977"/>
<evidence type="ECO:0000256" key="1">
    <source>
        <dbReference type="HAMAP-Rule" id="MF_03028"/>
    </source>
</evidence>
<feature type="compositionally biased region" description="Acidic residues" evidence="2">
    <location>
        <begin position="660"/>
        <end position="673"/>
    </location>
</feature>
<dbReference type="AlphaFoldDB" id="A0A2C6KGK8"/>
<feature type="compositionally biased region" description="Polar residues" evidence="2">
    <location>
        <begin position="731"/>
        <end position="740"/>
    </location>
</feature>
<dbReference type="EMBL" id="MIGC01001254">
    <property type="protein sequence ID" value="PHJ23171.1"/>
    <property type="molecule type" value="Genomic_DNA"/>
</dbReference>
<sequence length="814" mass="89273">MGRKVKAGTRGEAAQYMTRGQALKKLQLSLAAFRRLCILKGIYPRDPKKKKKGKDKIYYHSKDVLHIAHEPLLDVLRQQKAITKKVRKAVGRKEKRLAKRFLRSRPKVRLHHIVRERFPTLSDAVADLDDALSTACIFAMLPADGRRGVRAEQCVKATQLLDEFLLVVTQQRALRRVFASVKGYYFQVQLLGHLVTFLMPHPFKQEMPEEVDFRVLSTFFELYSATLQLVVFKLFLLAGLAYPPTATRKEAGQRERQAAKSEAAMIAASAARDIPRAISIFSQGPWTVSGWRYPVLRARSISDSSAEKETSAEDEAARAGVDSAGGEDTRRGNGETELDVDETPGDLDEELKAEEKNEGKVHGQRGVRRSVERGQGEGSDGDSSDISGDGSDDESGSDEEDGEVESDTAKEKKTGEFRSLGAIENGGAVEKKSNEHETSSACGVQPHPVQRLFQGAVVFLNREVPLLPFSFMVRSCGGQVGWQGADSPFSERDPSITHHIVDRPPESAGVHAVRRCAVSARPAGFARKAGETGWQICEEGGIVRSCDFACHTLLIDGGAFIPSQSHNDGVPAGFRQVEGSKRDYVQPQWILDSINTALRLPIHPYAPGKQLPPHLSPFVDDSKEGYVPKQREVLDRLVAEKKGVTASGLSSRAVGRQGEDSDGDDVLEDEEATSEGRAFQAELESEALKGLHEDANVEAASEGRALETEALRGLREDEIVEGAGKVAEQQGGVSRETSIKSFASGEGGARSRSAGKLSKKALKEKEELEAKKAVMSKKHKRLLERIDFGVKRRQNASAKLLAKRRALEENSLSV</sequence>
<dbReference type="GeneID" id="94426386"/>
<gene>
    <name evidence="3" type="ORF">CSUI_002977</name>
</gene>
<dbReference type="GO" id="GO:0000463">
    <property type="term" value="P:maturation of LSU-rRNA from tricistronic rRNA transcript (SSU-rRNA, 5.8S rRNA, LSU-rRNA)"/>
    <property type="evidence" value="ECO:0007669"/>
    <property type="project" value="UniProtKB-UniRule"/>
</dbReference>
<feature type="compositionally biased region" description="Acidic residues" evidence="2">
    <location>
        <begin position="336"/>
        <end position="352"/>
    </location>
</feature>
<dbReference type="PANTHER" id="PTHR12221">
    <property type="entry name" value="PESCADILLO - RELATED"/>
    <property type="match status" value="1"/>
</dbReference>
<keyword evidence="1" id="KW-0539">Nucleus</keyword>
<organism evidence="3 4">
    <name type="scientific">Cystoisospora suis</name>
    <dbReference type="NCBI Taxonomy" id="483139"/>
    <lineage>
        <taxon>Eukaryota</taxon>
        <taxon>Sar</taxon>
        <taxon>Alveolata</taxon>
        <taxon>Apicomplexa</taxon>
        <taxon>Conoidasida</taxon>
        <taxon>Coccidia</taxon>
        <taxon>Eucoccidiorida</taxon>
        <taxon>Eimeriorina</taxon>
        <taxon>Sarcocystidae</taxon>
        <taxon>Cystoisospora</taxon>
    </lineage>
</organism>
<dbReference type="GO" id="GO:0070545">
    <property type="term" value="C:PeBoW complex"/>
    <property type="evidence" value="ECO:0007669"/>
    <property type="project" value="TreeGrafter"/>
</dbReference>
<proteinExistence type="inferred from homology"/>
<evidence type="ECO:0000256" key="2">
    <source>
        <dbReference type="SAM" id="MobiDB-lite"/>
    </source>
</evidence>
<reference evidence="3 4" key="1">
    <citation type="journal article" date="2017" name="Int. J. Parasitol.">
        <title>The genome of the protozoan parasite Cystoisospora suis and a reverse vaccinology approach to identify vaccine candidates.</title>
        <authorList>
            <person name="Palmieri N."/>
            <person name="Shrestha A."/>
            <person name="Ruttkowski B."/>
            <person name="Beck T."/>
            <person name="Vogl C."/>
            <person name="Tomley F."/>
            <person name="Blake D.P."/>
            <person name="Joachim A."/>
        </authorList>
    </citation>
    <scope>NUCLEOTIDE SEQUENCE [LARGE SCALE GENOMIC DNA]</scope>
    <source>
        <strain evidence="3 4">Wien I</strain>
    </source>
</reference>
<feature type="compositionally biased region" description="Basic and acidic residues" evidence="2">
    <location>
        <begin position="429"/>
        <end position="438"/>
    </location>
</feature>
<evidence type="ECO:0000313" key="4">
    <source>
        <dbReference type="Proteomes" id="UP000221165"/>
    </source>
</evidence>